<dbReference type="PANTHER" id="PTHR47271:SF2">
    <property type="entry name" value="ARGININE DEIMINASE"/>
    <property type="match status" value="1"/>
</dbReference>
<keyword evidence="5" id="KW-1185">Reference proteome</keyword>
<dbReference type="RefSeq" id="WP_379488556.1">
    <property type="nucleotide sequence ID" value="NZ_JBHLWK010000020.1"/>
</dbReference>
<proteinExistence type="predicted"/>
<protein>
    <recommendedName>
        <fullName evidence="2">arginine deiminase</fullName>
        <ecNumber evidence="2">3.5.3.6</ecNumber>
    </recommendedName>
</protein>
<name>A0ABV6CZL2_9SPHN</name>
<dbReference type="Pfam" id="PF19420">
    <property type="entry name" value="DDAH_eukar"/>
    <property type="match status" value="1"/>
</dbReference>
<dbReference type="Proteomes" id="UP001589798">
    <property type="component" value="Unassembled WGS sequence"/>
</dbReference>
<sequence length="305" mass="32666">MKLDFATDHAGGGAADLVQTHAVRGEADRLVDVLLCGPSHLETVPCCSVTRESMRNGFVVAQDEAQRQHAALRQVLERHGVRCHAMPATPELPDLCFTRDAGVMTPWGFVALKPAMAHRSVEVDHLVRTLSAIGVRPVRRITEGTIEGGDVCVARPGLLVLGLSGERTSTAGAEAFAASFVQQGWDVLYCSFDPHFLHLDTMFCMLDANTALACTDVLDDGFLAALAARDITLIPVSYKEARRLGCNVVSLDGRTILMNAAAPQAAERVRAAGFLVEELDVSQFAACGGGLHCLTLPLRRLPARG</sequence>
<evidence type="ECO:0000313" key="4">
    <source>
        <dbReference type="EMBL" id="MFC0205823.1"/>
    </source>
</evidence>
<evidence type="ECO:0000256" key="3">
    <source>
        <dbReference type="ARBA" id="ARBA00049429"/>
    </source>
</evidence>
<gene>
    <name evidence="4" type="ORF">ACFFJC_16275</name>
</gene>
<dbReference type="EC" id="3.5.3.6" evidence="2"/>
<evidence type="ECO:0000256" key="2">
    <source>
        <dbReference type="ARBA" id="ARBA00012171"/>
    </source>
</evidence>
<dbReference type="Gene3D" id="3.75.10.10">
    <property type="entry name" value="L-arginine/glycine Amidinotransferase, Chain A"/>
    <property type="match status" value="1"/>
</dbReference>
<reference evidence="4 5" key="1">
    <citation type="submission" date="2024-09" db="EMBL/GenBank/DDBJ databases">
        <authorList>
            <person name="Sun Q."/>
            <person name="Mori K."/>
        </authorList>
    </citation>
    <scope>NUCLEOTIDE SEQUENCE [LARGE SCALE GENOMIC DNA]</scope>
    <source>
        <strain evidence="4 5">CCM 7706</strain>
    </source>
</reference>
<dbReference type="SUPFAM" id="SSF55909">
    <property type="entry name" value="Pentein"/>
    <property type="match status" value="1"/>
</dbReference>
<dbReference type="EMBL" id="JBHLWK010000020">
    <property type="protein sequence ID" value="MFC0205823.1"/>
    <property type="molecule type" value="Genomic_DNA"/>
</dbReference>
<comment type="pathway">
    <text evidence="1">Amino-acid degradation; L-arginine degradation via ADI pathway; carbamoyl phosphate from L-arginine: step 1/2.</text>
</comment>
<accession>A0ABV6CZL2</accession>
<evidence type="ECO:0000256" key="1">
    <source>
        <dbReference type="ARBA" id="ARBA00005213"/>
    </source>
</evidence>
<dbReference type="PANTHER" id="PTHR47271">
    <property type="entry name" value="ARGININE DEIMINASE"/>
    <property type="match status" value="1"/>
</dbReference>
<comment type="caution">
    <text evidence="4">The sequence shown here is derived from an EMBL/GenBank/DDBJ whole genome shotgun (WGS) entry which is preliminary data.</text>
</comment>
<organism evidence="4 5">
    <name type="scientific">Novosphingobium soli</name>
    <dbReference type="NCBI Taxonomy" id="574956"/>
    <lineage>
        <taxon>Bacteria</taxon>
        <taxon>Pseudomonadati</taxon>
        <taxon>Pseudomonadota</taxon>
        <taxon>Alphaproteobacteria</taxon>
        <taxon>Sphingomonadales</taxon>
        <taxon>Sphingomonadaceae</taxon>
        <taxon>Novosphingobium</taxon>
    </lineage>
</organism>
<evidence type="ECO:0000313" key="5">
    <source>
        <dbReference type="Proteomes" id="UP001589798"/>
    </source>
</evidence>
<comment type="catalytic activity">
    <reaction evidence="3">
        <text>L-arginine + H2O = L-citrulline + NH4(+)</text>
        <dbReference type="Rhea" id="RHEA:19597"/>
        <dbReference type="ChEBI" id="CHEBI:15377"/>
        <dbReference type="ChEBI" id="CHEBI:28938"/>
        <dbReference type="ChEBI" id="CHEBI:32682"/>
        <dbReference type="ChEBI" id="CHEBI:57743"/>
        <dbReference type="EC" id="3.5.3.6"/>
    </reaction>
</comment>